<dbReference type="AlphaFoldDB" id="A0A1E5SZZ4"/>
<sequence length="218" mass="24696">MRIEELFKQHDVETHPVVKFNTALPLDLGAQNEALSKVDLNNEASFDQFIFNQIASSGKDVGIGGYGEVRSLYSRSELFEGEEPRTIHLGIDIWSKAGTPVYCPFQGEVHSFANRNVHGDYGPVIILRHKLMDLEFHTLYGHLSKSSIENLSVGQKISTGDQFAFMGTYEENFHWPPHLHFQLIRNMQGYKGDYPGVCKSSGKEDYLTNCPDPSFFIY</sequence>
<evidence type="ECO:0000259" key="1">
    <source>
        <dbReference type="Pfam" id="PF01551"/>
    </source>
</evidence>
<dbReference type="PANTHER" id="PTHR21666:SF270">
    <property type="entry name" value="MUREIN HYDROLASE ACTIVATOR ENVC"/>
    <property type="match status" value="1"/>
</dbReference>
<protein>
    <submittedName>
        <fullName evidence="2">Peptidase M23</fullName>
    </submittedName>
</protein>
<dbReference type="Pfam" id="PF01551">
    <property type="entry name" value="Peptidase_M23"/>
    <property type="match status" value="1"/>
</dbReference>
<dbReference type="OrthoDB" id="9801052at2"/>
<dbReference type="STRING" id="1563681.BFP71_14730"/>
<feature type="domain" description="M23ase beta-sheet core" evidence="1">
    <location>
        <begin position="87"/>
        <end position="187"/>
    </location>
</feature>
<dbReference type="Gene3D" id="2.70.70.10">
    <property type="entry name" value="Glucose Permease (Domain IIA)"/>
    <property type="match status" value="1"/>
</dbReference>
<evidence type="ECO:0000313" key="3">
    <source>
        <dbReference type="Proteomes" id="UP000095552"/>
    </source>
</evidence>
<proteinExistence type="predicted"/>
<dbReference type="PANTHER" id="PTHR21666">
    <property type="entry name" value="PEPTIDASE-RELATED"/>
    <property type="match status" value="1"/>
</dbReference>
<dbReference type="SUPFAM" id="SSF51261">
    <property type="entry name" value="Duplicated hybrid motif"/>
    <property type="match status" value="1"/>
</dbReference>
<evidence type="ECO:0000313" key="2">
    <source>
        <dbReference type="EMBL" id="OEK04702.1"/>
    </source>
</evidence>
<comment type="caution">
    <text evidence="2">The sequence shown here is derived from an EMBL/GenBank/DDBJ whole genome shotgun (WGS) entry which is preliminary data.</text>
</comment>
<accession>A0A1E5SZZ4</accession>
<organism evidence="2 3">
    <name type="scientific">Roseivirga misakiensis</name>
    <dbReference type="NCBI Taxonomy" id="1563681"/>
    <lineage>
        <taxon>Bacteria</taxon>
        <taxon>Pseudomonadati</taxon>
        <taxon>Bacteroidota</taxon>
        <taxon>Cytophagia</taxon>
        <taxon>Cytophagales</taxon>
        <taxon>Roseivirgaceae</taxon>
        <taxon>Roseivirga</taxon>
    </lineage>
</organism>
<dbReference type="CDD" id="cd12797">
    <property type="entry name" value="M23_peptidase"/>
    <property type="match status" value="1"/>
</dbReference>
<name>A0A1E5SZZ4_9BACT</name>
<reference evidence="2 3" key="1">
    <citation type="submission" date="2016-08" db="EMBL/GenBank/DDBJ databases">
        <title>Draft genome of Fabibacter sp. strain SK-8.</title>
        <authorList>
            <person name="Wong S.-K."/>
            <person name="Hamasaki K."/>
            <person name="Yoshizawa S."/>
        </authorList>
    </citation>
    <scope>NUCLEOTIDE SEQUENCE [LARGE SCALE GENOMIC DNA]</scope>
    <source>
        <strain evidence="2 3">SK-8</strain>
    </source>
</reference>
<dbReference type="GO" id="GO:0004222">
    <property type="term" value="F:metalloendopeptidase activity"/>
    <property type="evidence" value="ECO:0007669"/>
    <property type="project" value="TreeGrafter"/>
</dbReference>
<dbReference type="InterPro" id="IPR011055">
    <property type="entry name" value="Dup_hybrid_motif"/>
</dbReference>
<dbReference type="InterPro" id="IPR050570">
    <property type="entry name" value="Cell_wall_metabolism_enzyme"/>
</dbReference>
<dbReference type="RefSeq" id="WP_069836206.1">
    <property type="nucleotide sequence ID" value="NZ_MDGQ01000005.1"/>
</dbReference>
<dbReference type="Proteomes" id="UP000095552">
    <property type="component" value="Unassembled WGS sequence"/>
</dbReference>
<dbReference type="InterPro" id="IPR016047">
    <property type="entry name" value="M23ase_b-sheet_dom"/>
</dbReference>
<keyword evidence="3" id="KW-1185">Reference proteome</keyword>
<gene>
    <name evidence="2" type="ORF">BFP71_14730</name>
</gene>
<dbReference type="EMBL" id="MDGQ01000005">
    <property type="protein sequence ID" value="OEK04702.1"/>
    <property type="molecule type" value="Genomic_DNA"/>
</dbReference>